<sequence>MDPFQHALKIDRSPTLSSAHASDVSKEATTVDNTQANATLVGAICTIGVSGFVNKHGVSAQDAERLQNIIGESDDNLAMQMWETKPAVITRQKL</sequence>
<proteinExistence type="predicted"/>
<accession>A0A6G0S492</accession>
<protein>
    <submittedName>
        <fullName evidence="1">Uncharacterized protein</fullName>
    </submittedName>
</protein>
<comment type="caution">
    <text evidence="1">The sequence shown here is derived from an EMBL/GenBank/DDBJ whole genome shotgun (WGS) entry which is preliminary data.</text>
</comment>
<evidence type="ECO:0000313" key="1">
    <source>
        <dbReference type="EMBL" id="KAE9349588.1"/>
    </source>
</evidence>
<name>A0A6G0S492_9STRA</name>
<organism evidence="1 2">
    <name type="scientific">Phytophthora fragariae</name>
    <dbReference type="NCBI Taxonomy" id="53985"/>
    <lineage>
        <taxon>Eukaryota</taxon>
        <taxon>Sar</taxon>
        <taxon>Stramenopiles</taxon>
        <taxon>Oomycota</taxon>
        <taxon>Peronosporomycetes</taxon>
        <taxon>Peronosporales</taxon>
        <taxon>Peronosporaceae</taxon>
        <taxon>Phytophthora</taxon>
    </lineage>
</organism>
<reference evidence="1 2" key="1">
    <citation type="submission" date="2018-09" db="EMBL/GenBank/DDBJ databases">
        <title>Genomic investigation of the strawberry pathogen Phytophthora fragariae indicates pathogenicity is determined by transcriptional variation in three key races.</title>
        <authorList>
            <person name="Adams T.M."/>
            <person name="Armitage A.D."/>
            <person name="Sobczyk M.K."/>
            <person name="Bates H.J."/>
            <person name="Dunwell J.M."/>
            <person name="Nellist C.F."/>
            <person name="Harrison R.J."/>
        </authorList>
    </citation>
    <scope>NUCLEOTIDE SEQUENCE [LARGE SCALE GENOMIC DNA]</scope>
    <source>
        <strain evidence="1 2">NOV-77</strain>
    </source>
</reference>
<dbReference type="EMBL" id="QXFY01000277">
    <property type="protein sequence ID" value="KAE9349588.1"/>
    <property type="molecule type" value="Genomic_DNA"/>
</dbReference>
<dbReference type="AlphaFoldDB" id="A0A6G0S492"/>
<gene>
    <name evidence="1" type="ORF">PF008_g6839</name>
</gene>
<dbReference type="Proteomes" id="UP000486351">
    <property type="component" value="Unassembled WGS sequence"/>
</dbReference>
<evidence type="ECO:0000313" key="2">
    <source>
        <dbReference type="Proteomes" id="UP000486351"/>
    </source>
</evidence>